<feature type="chain" id="PRO_5025680632" description="SUEL-type lectin domain-containing protein" evidence="1">
    <location>
        <begin position="28"/>
        <end position="137"/>
    </location>
</feature>
<dbReference type="VEuPathDB" id="AmoebaDB:NfTy_064810"/>
<protein>
    <recommendedName>
        <fullName evidence="4">SUEL-type lectin domain-containing protein</fullName>
    </recommendedName>
</protein>
<name>A0A6A5BPV9_NAEFO</name>
<sequence>MMHHSRFIAFLLSIAAFLLLLLSCTKNNNLSSLVHADYLMEEFKNLSCSGTSVYKEYNPTTCDNLNSGVCQNHTNYSSKRSCLPTIQTPLSPKVGEHMTLFYEDSKCSTKPSKVIVTTLDTCIPASLGSYMIKVLLF</sequence>
<dbReference type="PROSITE" id="PS51257">
    <property type="entry name" value="PROKAR_LIPOPROTEIN"/>
    <property type="match status" value="1"/>
</dbReference>
<comment type="caution">
    <text evidence="2">The sequence shown here is derived from an EMBL/GenBank/DDBJ whole genome shotgun (WGS) entry which is preliminary data.</text>
</comment>
<gene>
    <name evidence="2" type="ORF">FDP41_003729</name>
</gene>
<evidence type="ECO:0000256" key="1">
    <source>
        <dbReference type="SAM" id="SignalP"/>
    </source>
</evidence>
<dbReference type="VEuPathDB" id="AmoebaDB:FDP41_003729"/>
<dbReference type="Proteomes" id="UP000444721">
    <property type="component" value="Unassembled WGS sequence"/>
</dbReference>
<organism evidence="2 3">
    <name type="scientific">Naegleria fowleri</name>
    <name type="common">Brain eating amoeba</name>
    <dbReference type="NCBI Taxonomy" id="5763"/>
    <lineage>
        <taxon>Eukaryota</taxon>
        <taxon>Discoba</taxon>
        <taxon>Heterolobosea</taxon>
        <taxon>Tetramitia</taxon>
        <taxon>Eutetramitia</taxon>
        <taxon>Vahlkampfiidae</taxon>
        <taxon>Naegleria</taxon>
    </lineage>
</organism>
<feature type="signal peptide" evidence="1">
    <location>
        <begin position="1"/>
        <end position="27"/>
    </location>
</feature>
<reference evidence="2 3" key="1">
    <citation type="journal article" date="2019" name="Sci. Rep.">
        <title>Nanopore sequencing improves the draft genome of the human pathogenic amoeba Naegleria fowleri.</title>
        <authorList>
            <person name="Liechti N."/>
            <person name="Schurch N."/>
            <person name="Bruggmann R."/>
            <person name="Wittwer M."/>
        </authorList>
    </citation>
    <scope>NUCLEOTIDE SEQUENCE [LARGE SCALE GENOMIC DNA]</scope>
    <source>
        <strain evidence="2 3">ATCC 30894</strain>
    </source>
</reference>
<keyword evidence="3" id="KW-1185">Reference proteome</keyword>
<evidence type="ECO:0000313" key="3">
    <source>
        <dbReference type="Proteomes" id="UP000444721"/>
    </source>
</evidence>
<dbReference type="GeneID" id="68110947"/>
<dbReference type="VEuPathDB" id="AmoebaDB:NF0077970"/>
<dbReference type="RefSeq" id="XP_044561789.1">
    <property type="nucleotide sequence ID" value="XM_044707065.1"/>
</dbReference>
<dbReference type="AlphaFoldDB" id="A0A6A5BPV9"/>
<evidence type="ECO:0008006" key="4">
    <source>
        <dbReference type="Google" id="ProtNLM"/>
    </source>
</evidence>
<dbReference type="EMBL" id="VFQX01000035">
    <property type="protein sequence ID" value="KAF0977076.1"/>
    <property type="molecule type" value="Genomic_DNA"/>
</dbReference>
<proteinExistence type="predicted"/>
<accession>A0A6A5BPV9</accession>
<keyword evidence="1" id="KW-0732">Signal</keyword>
<evidence type="ECO:0000313" key="2">
    <source>
        <dbReference type="EMBL" id="KAF0977076.1"/>
    </source>
</evidence>